<evidence type="ECO:0000256" key="8">
    <source>
        <dbReference type="ARBA" id="ARBA00023136"/>
    </source>
</evidence>
<dbReference type="Pfam" id="PF07730">
    <property type="entry name" value="HisKA_3"/>
    <property type="match status" value="1"/>
</dbReference>
<evidence type="ECO:0000313" key="14">
    <source>
        <dbReference type="Proteomes" id="UP000831390"/>
    </source>
</evidence>
<feature type="signal peptide" evidence="11">
    <location>
        <begin position="1"/>
        <end position="27"/>
    </location>
</feature>
<feature type="transmembrane region" description="Helical" evidence="10">
    <location>
        <begin position="368"/>
        <end position="391"/>
    </location>
</feature>
<keyword evidence="9" id="KW-0175">Coiled coil</keyword>
<keyword evidence="2" id="KW-1003">Cell membrane</keyword>
<dbReference type="SMART" id="SM00387">
    <property type="entry name" value="HATPase_c"/>
    <property type="match status" value="1"/>
</dbReference>
<protein>
    <submittedName>
        <fullName evidence="13">Histidine kinase</fullName>
    </submittedName>
</protein>
<feature type="chain" id="PRO_5046328840" evidence="11">
    <location>
        <begin position="28"/>
        <end position="613"/>
    </location>
</feature>
<keyword evidence="5 13" id="KW-0418">Kinase</keyword>
<proteinExistence type="predicted"/>
<evidence type="ECO:0000256" key="9">
    <source>
        <dbReference type="SAM" id="Coils"/>
    </source>
</evidence>
<evidence type="ECO:0000256" key="11">
    <source>
        <dbReference type="SAM" id="SignalP"/>
    </source>
</evidence>
<dbReference type="InterPro" id="IPR011712">
    <property type="entry name" value="Sig_transdc_His_kin_sub3_dim/P"/>
</dbReference>
<evidence type="ECO:0000259" key="12">
    <source>
        <dbReference type="PROSITE" id="PS50109"/>
    </source>
</evidence>
<dbReference type="Gene3D" id="3.30.565.10">
    <property type="entry name" value="Histidine kinase-like ATPase, C-terminal domain"/>
    <property type="match status" value="1"/>
</dbReference>
<evidence type="ECO:0000256" key="5">
    <source>
        <dbReference type="ARBA" id="ARBA00022777"/>
    </source>
</evidence>
<keyword evidence="8 10" id="KW-0472">Membrane</keyword>
<evidence type="ECO:0000256" key="1">
    <source>
        <dbReference type="ARBA" id="ARBA00004651"/>
    </source>
</evidence>
<keyword evidence="4 10" id="KW-0812">Transmembrane</keyword>
<dbReference type="CDD" id="cd16917">
    <property type="entry name" value="HATPase_UhpB-NarQ-NarX-like"/>
    <property type="match status" value="1"/>
</dbReference>
<keyword evidence="3" id="KW-0808">Transferase</keyword>
<organism evidence="13 14">
    <name type="scientific">Hymenobacter monticola</name>
    <dbReference type="NCBI Taxonomy" id="1705399"/>
    <lineage>
        <taxon>Bacteria</taxon>
        <taxon>Pseudomonadati</taxon>
        <taxon>Bacteroidota</taxon>
        <taxon>Cytophagia</taxon>
        <taxon>Cytophagales</taxon>
        <taxon>Hymenobacteraceae</taxon>
        <taxon>Hymenobacter</taxon>
    </lineage>
</organism>
<accession>A0ABY4B3X9</accession>
<evidence type="ECO:0000313" key="13">
    <source>
        <dbReference type="EMBL" id="UOE33859.1"/>
    </source>
</evidence>
<dbReference type="Proteomes" id="UP000831390">
    <property type="component" value="Chromosome"/>
</dbReference>
<feature type="domain" description="Histidine kinase" evidence="12">
    <location>
        <begin position="411"/>
        <end position="602"/>
    </location>
</feature>
<dbReference type="RefSeq" id="WP_243514260.1">
    <property type="nucleotide sequence ID" value="NZ_CP094534.1"/>
</dbReference>
<dbReference type="Gene3D" id="1.20.5.1930">
    <property type="match status" value="1"/>
</dbReference>
<dbReference type="InterPro" id="IPR036890">
    <property type="entry name" value="HATPase_C_sf"/>
</dbReference>
<name>A0ABY4B3X9_9BACT</name>
<sequence>MTRKRRIGWAVNWAVSCLLLAAQPASARPVAPTPTQLLADSLRQLPRWPLARQQALSQTRLLPGSPLVPVAQDWVSRRGQGLARDVYWNLEMALGRYYIDANQPSKAVRQLLTLRQQCGTDSARSSLANMWLCYSYLNLGQVERSIPFGHEAIRWFPRTTPAPHNRQDIYTILAGAAVDVGNRALQEHYLLKCLALDEASGVPQDIGMAYLLLVNPALDQRRYALAHQRLDSARRYLRPLRDDGIFVLERQITARLAIAEHRYRAAEGVLRATYPLMRSRPVWEGEVLKLLVPALVGQHRYQEALVHQQRLAELQFGTFEATAHRQAQELQEAYAANEREREIARQRQRIGHLQAQEQLQAAQYSRRLAWLGAAVLAGALLLTLAGGWWAARQRRLRAEREERLRNRIATDLHDDVGTLLARVTMQADLLRQQAPAAEGPALDRLLANARAAAGTMRDIVWGIDTQADAVSALLDRMREHLDQSAAAAGLNTHLAVSGLADEQPLASELRQHLFLVFKEAVTNAVRHAHATDLWVTLAWAPHELCLEVRDNGRPAAPPAAGRQSSGLGLRSMRQRAQALDGTLQAAPGPEGFIVRLVVPLKVGTSMTVARAAR</sequence>
<evidence type="ECO:0000256" key="7">
    <source>
        <dbReference type="ARBA" id="ARBA00023012"/>
    </source>
</evidence>
<reference evidence="13 14" key="1">
    <citation type="submission" date="2022-03" db="EMBL/GenBank/DDBJ databases">
        <title>Hymenobactersp. isolated from the air.</title>
        <authorList>
            <person name="Won M."/>
            <person name="Kwon S.-W."/>
        </authorList>
    </citation>
    <scope>NUCLEOTIDE SEQUENCE [LARGE SCALE GENOMIC DNA]</scope>
    <source>
        <strain evidence="13 14">KACC 22596</strain>
    </source>
</reference>
<evidence type="ECO:0000256" key="4">
    <source>
        <dbReference type="ARBA" id="ARBA00022692"/>
    </source>
</evidence>
<dbReference type="InterPro" id="IPR050482">
    <property type="entry name" value="Sensor_HK_TwoCompSys"/>
</dbReference>
<dbReference type="Pfam" id="PF02518">
    <property type="entry name" value="HATPase_c"/>
    <property type="match status" value="1"/>
</dbReference>
<feature type="coiled-coil region" evidence="9">
    <location>
        <begin position="327"/>
        <end position="356"/>
    </location>
</feature>
<evidence type="ECO:0000256" key="3">
    <source>
        <dbReference type="ARBA" id="ARBA00022679"/>
    </source>
</evidence>
<keyword evidence="14" id="KW-1185">Reference proteome</keyword>
<dbReference type="PANTHER" id="PTHR24421:SF37">
    <property type="entry name" value="SENSOR HISTIDINE KINASE NARS"/>
    <property type="match status" value="1"/>
</dbReference>
<dbReference type="PANTHER" id="PTHR24421">
    <property type="entry name" value="NITRATE/NITRITE SENSOR PROTEIN NARX-RELATED"/>
    <property type="match status" value="1"/>
</dbReference>
<gene>
    <name evidence="13" type="ORF">MTP16_22435</name>
</gene>
<evidence type="ECO:0000256" key="10">
    <source>
        <dbReference type="SAM" id="Phobius"/>
    </source>
</evidence>
<dbReference type="PROSITE" id="PS51257">
    <property type="entry name" value="PROKAR_LIPOPROTEIN"/>
    <property type="match status" value="1"/>
</dbReference>
<keyword evidence="7" id="KW-0902">Two-component regulatory system</keyword>
<dbReference type="SUPFAM" id="SSF55874">
    <property type="entry name" value="ATPase domain of HSP90 chaperone/DNA topoisomerase II/histidine kinase"/>
    <property type="match status" value="1"/>
</dbReference>
<keyword evidence="6 10" id="KW-1133">Transmembrane helix</keyword>
<dbReference type="PROSITE" id="PS50109">
    <property type="entry name" value="HIS_KIN"/>
    <property type="match status" value="1"/>
</dbReference>
<comment type="subcellular location">
    <subcellularLocation>
        <location evidence="1">Cell membrane</location>
        <topology evidence="1">Multi-pass membrane protein</topology>
    </subcellularLocation>
</comment>
<dbReference type="InterPro" id="IPR005467">
    <property type="entry name" value="His_kinase_dom"/>
</dbReference>
<keyword evidence="11" id="KW-0732">Signal</keyword>
<evidence type="ECO:0000256" key="6">
    <source>
        <dbReference type="ARBA" id="ARBA00022989"/>
    </source>
</evidence>
<evidence type="ECO:0000256" key="2">
    <source>
        <dbReference type="ARBA" id="ARBA00022475"/>
    </source>
</evidence>
<dbReference type="GO" id="GO:0016301">
    <property type="term" value="F:kinase activity"/>
    <property type="evidence" value="ECO:0007669"/>
    <property type="project" value="UniProtKB-KW"/>
</dbReference>
<dbReference type="EMBL" id="CP094534">
    <property type="protein sequence ID" value="UOE33859.1"/>
    <property type="molecule type" value="Genomic_DNA"/>
</dbReference>
<dbReference type="InterPro" id="IPR003594">
    <property type="entry name" value="HATPase_dom"/>
</dbReference>